<dbReference type="Proteomes" id="UP000602284">
    <property type="component" value="Unassembled WGS sequence"/>
</dbReference>
<organism evidence="2 3">
    <name type="scientific">Tumebacillus amylolyticus</name>
    <dbReference type="NCBI Taxonomy" id="2801339"/>
    <lineage>
        <taxon>Bacteria</taxon>
        <taxon>Bacillati</taxon>
        <taxon>Bacillota</taxon>
        <taxon>Bacilli</taxon>
        <taxon>Bacillales</taxon>
        <taxon>Alicyclobacillaceae</taxon>
        <taxon>Tumebacillus</taxon>
    </lineage>
</organism>
<keyword evidence="1" id="KW-0472">Membrane</keyword>
<feature type="transmembrane region" description="Helical" evidence="1">
    <location>
        <begin position="30"/>
        <end position="50"/>
    </location>
</feature>
<reference evidence="2 3" key="1">
    <citation type="submission" date="2021-01" db="EMBL/GenBank/DDBJ databases">
        <title>Tumebacillus sp. strain ITR2 16S ribosomal RNA gene Genome sequencing and assembly.</title>
        <authorList>
            <person name="Kang M."/>
        </authorList>
    </citation>
    <scope>NUCLEOTIDE SEQUENCE [LARGE SCALE GENOMIC DNA]</scope>
    <source>
        <strain evidence="2 3">ITR2</strain>
    </source>
</reference>
<dbReference type="RefSeq" id="WP_201632555.1">
    <property type="nucleotide sequence ID" value="NZ_JAEQNB010000001.1"/>
</dbReference>
<feature type="transmembrane region" description="Helical" evidence="1">
    <location>
        <begin position="87"/>
        <end position="106"/>
    </location>
</feature>
<sequence length="116" mass="13048">MNQVLGFIVKYLLTVACIYFVALFTPRHGYLNLAHALVLGLIITVVNFVIDAIVPKAVNSILAVTLEFVVTVLVVKFGDLLFYNLSVNWYFALFCGLTVALAEVFYHQKFVRKAEM</sequence>
<feature type="transmembrane region" description="Helical" evidence="1">
    <location>
        <begin position="57"/>
        <end position="75"/>
    </location>
</feature>
<dbReference type="Pfam" id="PF10710">
    <property type="entry name" value="DUF2512"/>
    <property type="match status" value="1"/>
</dbReference>
<accession>A0ABS1J7Y0</accession>
<evidence type="ECO:0000256" key="1">
    <source>
        <dbReference type="SAM" id="Phobius"/>
    </source>
</evidence>
<dbReference type="InterPro" id="IPR019649">
    <property type="entry name" value="DUF2512"/>
</dbReference>
<keyword evidence="1" id="KW-0812">Transmembrane</keyword>
<protein>
    <submittedName>
        <fullName evidence="2">DUF2512 family protein</fullName>
    </submittedName>
</protein>
<keyword evidence="3" id="KW-1185">Reference proteome</keyword>
<keyword evidence="1" id="KW-1133">Transmembrane helix</keyword>
<gene>
    <name evidence="2" type="ORF">JJB07_06810</name>
</gene>
<feature type="transmembrane region" description="Helical" evidence="1">
    <location>
        <begin position="7"/>
        <end position="24"/>
    </location>
</feature>
<dbReference type="EMBL" id="JAEQNB010000001">
    <property type="protein sequence ID" value="MBL0386354.1"/>
    <property type="molecule type" value="Genomic_DNA"/>
</dbReference>
<name>A0ABS1J7Y0_9BACL</name>
<proteinExistence type="predicted"/>
<comment type="caution">
    <text evidence="2">The sequence shown here is derived from an EMBL/GenBank/DDBJ whole genome shotgun (WGS) entry which is preliminary data.</text>
</comment>
<evidence type="ECO:0000313" key="2">
    <source>
        <dbReference type="EMBL" id="MBL0386354.1"/>
    </source>
</evidence>
<evidence type="ECO:0000313" key="3">
    <source>
        <dbReference type="Proteomes" id="UP000602284"/>
    </source>
</evidence>